<keyword evidence="4" id="KW-1185">Reference proteome</keyword>
<dbReference type="PANTHER" id="PTHR31778:SF2">
    <property type="entry name" value="BUD SITE SELECTION PROTEIN RAX2"/>
    <property type="match status" value="1"/>
</dbReference>
<protein>
    <submittedName>
        <fullName evidence="3">T9SS type A sorting domain-containing protein</fullName>
    </submittedName>
</protein>
<dbReference type="SUPFAM" id="SSF63829">
    <property type="entry name" value="Calcium-dependent phosphotriesterase"/>
    <property type="match status" value="2"/>
</dbReference>
<accession>A0ABT9AJ10</accession>
<evidence type="ECO:0000256" key="1">
    <source>
        <dbReference type="SAM" id="SignalP"/>
    </source>
</evidence>
<dbReference type="EMBL" id="JAUQSX010000018">
    <property type="protein sequence ID" value="MDO7849558.1"/>
    <property type="molecule type" value="Genomic_DNA"/>
</dbReference>
<evidence type="ECO:0000259" key="2">
    <source>
        <dbReference type="Pfam" id="PF12768"/>
    </source>
</evidence>
<evidence type="ECO:0000313" key="3">
    <source>
        <dbReference type="EMBL" id="MDO7849558.1"/>
    </source>
</evidence>
<keyword evidence="1" id="KW-0732">Signal</keyword>
<sequence length="878" mass="87117">MTKKLLPSLLLFLCWLGLSGAARANGLAPTGRPLAAALSPDGTLRPGVNGSFDARRFRMSTAPDGRPVFSPASLTGTGDERWQDGLGLNGAERRVNTVVRAGNDIYVGGAFRLIGNIVANYVAKWNGTVWSSLGTGPANGTNSEVLTLAVAPNGDVYASGLFSLAGNVPADGIAKWNGTAWSPLGTGPTGGLDGFAYALAVAPNGDLYAGGTITQAGGLPANGVARWNGTAWSALGAGVSLGSASGRPVSALAVAPNGDVYAGGSFTEAGGLPANGVARWNGTAWNVLGTSAANGTNGGVFALAIGTNGDLYVGGSFTQAGAVPANNVARWNGTAWSALGTGVANAAPAVVTMGVAANGDLYVGGNLTQVGGATVSRVARWNGTAWSAVGTPPANAIGTTINALAVAGNGDVYAASTSANTIAGAAAYYLLRWNGTAWNTVSTGLNGVFGLTYNPAINAITTAANGDVYAAGELRMAGSAVVSGVARWNGTAWSDVGPATANINNTVRAVAVAANGDVYIGGIFTQIGTAAISYVARWNGTAWSALGTAGSLNNSVNALVVASNGDVYAGGTFTQAGNAGIGYVARWNGTAWNPLGTGTPNGVNGPVSALALAGNGDLYVGGAFDNASGIIANNVAKWNGTAWSALGAGPANGVNAFVDALAVAGSGEVYAGGGFAQAGGVPASRVARWNGTAWGALGTGAPTGTNGEVYTLGVAGNGEVYVGGNFTQFDGIAAARVARWTGTTWSPLGTGLNNLVTALTIGPGGKVYVGGSFTGVGDGSKVMSRFAIYDPSAPLLAVRATAPAGFAAFFPNPAHGAATLHLPAGAPRLPLTLVDVQGRTVRQFPAPAASEATVDLRGLPAGTYVVRCGQFSQRLVVE</sequence>
<feature type="signal peptide" evidence="1">
    <location>
        <begin position="1"/>
        <end position="24"/>
    </location>
</feature>
<evidence type="ECO:0000313" key="4">
    <source>
        <dbReference type="Proteomes" id="UP001167796"/>
    </source>
</evidence>
<proteinExistence type="predicted"/>
<organism evidence="3 4">
    <name type="scientific">Hymenobacter mellowenesis</name>
    <dbReference type="NCBI Taxonomy" id="3063995"/>
    <lineage>
        <taxon>Bacteria</taxon>
        <taxon>Pseudomonadati</taxon>
        <taxon>Bacteroidota</taxon>
        <taxon>Cytophagia</taxon>
        <taxon>Cytophagales</taxon>
        <taxon>Hymenobacteraceae</taxon>
        <taxon>Hymenobacter</taxon>
    </lineage>
</organism>
<comment type="caution">
    <text evidence="3">The sequence shown here is derived from an EMBL/GenBank/DDBJ whole genome shotgun (WGS) entry which is preliminary data.</text>
</comment>
<dbReference type="Pfam" id="PF12768">
    <property type="entry name" value="Rax2"/>
    <property type="match status" value="1"/>
</dbReference>
<dbReference type="PANTHER" id="PTHR31778">
    <property type="entry name" value="BUD SITE SELECTION PROTEIN RAX2"/>
    <property type="match status" value="1"/>
</dbReference>
<reference evidence="3" key="1">
    <citation type="submission" date="2023-07" db="EMBL/GenBank/DDBJ databases">
        <authorList>
            <person name="Kim M.K."/>
        </authorList>
    </citation>
    <scope>NUCLEOTIDE SEQUENCE</scope>
    <source>
        <strain evidence="3">M29</strain>
    </source>
</reference>
<dbReference type="InterPro" id="IPR024982">
    <property type="entry name" value="Rax2-like_C"/>
</dbReference>
<dbReference type="RefSeq" id="WP_305014224.1">
    <property type="nucleotide sequence ID" value="NZ_JAUQSX010000018.1"/>
</dbReference>
<dbReference type="Proteomes" id="UP001167796">
    <property type="component" value="Unassembled WGS sequence"/>
</dbReference>
<name>A0ABT9AJ10_9BACT</name>
<gene>
    <name evidence="3" type="ORF">Q5H92_24560</name>
</gene>
<dbReference type="InterPro" id="IPR026444">
    <property type="entry name" value="Secre_tail"/>
</dbReference>
<feature type="domain" description="Rax2-like C-terminal" evidence="2">
    <location>
        <begin position="297"/>
        <end position="444"/>
    </location>
</feature>
<feature type="chain" id="PRO_5047059547" evidence="1">
    <location>
        <begin position="25"/>
        <end position="878"/>
    </location>
</feature>
<dbReference type="NCBIfam" id="TIGR04183">
    <property type="entry name" value="Por_Secre_tail"/>
    <property type="match status" value="1"/>
</dbReference>